<accession>A0A0V1F816</accession>
<comment type="caution">
    <text evidence="1">The sequence shown here is derived from an EMBL/GenBank/DDBJ whole genome shotgun (WGS) entry which is preliminary data.</text>
</comment>
<organism evidence="1 2">
    <name type="scientific">Trichinella pseudospiralis</name>
    <name type="common">Parasitic roundworm</name>
    <dbReference type="NCBI Taxonomy" id="6337"/>
    <lineage>
        <taxon>Eukaryota</taxon>
        <taxon>Metazoa</taxon>
        <taxon>Ecdysozoa</taxon>
        <taxon>Nematoda</taxon>
        <taxon>Enoplea</taxon>
        <taxon>Dorylaimia</taxon>
        <taxon>Trichinellida</taxon>
        <taxon>Trichinellidae</taxon>
        <taxon>Trichinella</taxon>
    </lineage>
</organism>
<sequence length="97" mass="11267">MRSNNASRGLVVAYIWRYLEKSVRLSMYYHGQYEIDYQFDPQLLDYLGMKLVVAERNAFQICGSCLQYPWAYPGFFTALHALPESTSKQNDTVSNPE</sequence>
<dbReference type="AlphaFoldDB" id="A0A0V1F816"/>
<dbReference type="Proteomes" id="UP000054995">
    <property type="component" value="Unassembled WGS sequence"/>
</dbReference>
<gene>
    <name evidence="1" type="ORF">T4D_5413</name>
</gene>
<proteinExistence type="predicted"/>
<reference evidence="1 2" key="1">
    <citation type="submission" date="2015-01" db="EMBL/GenBank/DDBJ databases">
        <title>Evolution of Trichinella species and genotypes.</title>
        <authorList>
            <person name="Korhonen P.K."/>
            <person name="Edoardo P."/>
            <person name="Giuseppe L.R."/>
            <person name="Gasser R.B."/>
        </authorList>
    </citation>
    <scope>NUCLEOTIDE SEQUENCE [LARGE SCALE GENOMIC DNA]</scope>
    <source>
        <strain evidence="1">ISS470</strain>
    </source>
</reference>
<keyword evidence="2" id="KW-1185">Reference proteome</keyword>
<evidence type="ECO:0000313" key="1">
    <source>
        <dbReference type="EMBL" id="KRY81953.1"/>
    </source>
</evidence>
<dbReference type="EMBL" id="JYDT01000196">
    <property type="protein sequence ID" value="KRY81953.1"/>
    <property type="molecule type" value="Genomic_DNA"/>
</dbReference>
<evidence type="ECO:0000313" key="2">
    <source>
        <dbReference type="Proteomes" id="UP000054995"/>
    </source>
</evidence>
<protein>
    <submittedName>
        <fullName evidence="1">Uncharacterized protein</fullName>
    </submittedName>
</protein>
<name>A0A0V1F816_TRIPS</name>